<sequence length="1551" mass="167259">MSIAPIVQPFQEEQSEGYEVAGRATTTWSGTVSLTSDYFINVQDELLITSCTSVVLSPGIRIYVDGRLTVQGTSSCPIVLTSSSTTGDHEGIQFNASSYGRGSTINHMQIEDAIYGITIFGSNPILNNVTIFNPDRVGIDMFGSSSPVIRDLHVEQAGRNVPFQNDWRYGIGLSVGDGSTPIVQGAYFTDHLLRGMNLWGGSGGIYRDVVMDNISGSVLGEAAGVWVEDSIPLFEDLTIDKSDTGIIVRHIDDSGNTRGVFRDVVISNSMYRGVYLDKNNHTNYTNYETADFTNLSVLGTGSSGATTPGIAFAAIEINATGAWLENVLVDDSSSVGVRLFFVDSSTTLRNMTIRDAGEAGQGPHSAGLSIQTSYFAAHLEDIEISGSPGPGIHSSSGGSLQGFDWNLHNNSEQGLFIDSATVVVDGITTSNNGFSGVHTFDARYIHLSNLSSVGDGALGGNDMDQAGLSYQKSNDLETTSGDVVCMDCQIESPQGHGVYVIDSVDLWLDNLSISDVDSSLPAMYVNNGGLTLGTQGGRFNLLNANIEHESTTEHALYIEQAAGNIDALTLIGNHSGVYWDANHNGNFPSTLSNTEFVGTECLKLVNHPYLGGYGNTIGTDCSGRIWIENSDVNLSNLADASGTHIIDLDASSVMHLHQPSNVDLTVANIPSGATIDVAWDVTVWVVNNRSNGVPNAFANVTFTQFEPSVEAFTSDVGQVLLSDFIGQRWTNSGASSINDVTVDCGYDSQSNSTTTSLDGDQVMYCRLELDNQPPFLNWSSPMDGDVFPSQGQVLFDAQESWDLDNDPLTLTWTSSLDGVISIAQSTAPFVANDGLSGFVLSDGIHDLTLEVCDNAGHCVSEIRTIELTNLAPELNVSFEPAITQWNELIMPQTGTVTINTTGTFDPEGDDFACIITFGGYTRASPVWDNQWVCPEQLSYTFDHFSDDPPAIFFLNVFAWDQVGNNATYSVEVKLYNEMPSSSFTLERNGTASEDSIFFNGSSSMDPENNPISFEWWSNVDGSLMTGQGIENISWNGYLSRGVHQIELRISDNRMDHGGQLSISSQLITVDNSAPKAVIDELDVFSELDSSVLIPFSANGSGDFDSACFTFPSEGDWHCAEDEPAAGSEFLQIDWSSDLDGRLTPEDEDWLTFETRLSAGTHQITLTLNDGINPNVSVSTTLVVAESAPVLVLDSPVNGSQFASSDVIVVDAQQSVDYDEDAFTMTVRTYDLSSSTYLPMLEDVSTSVVHDLQLDAGLQTIQIELTDSTGKSRVEFIELLIIPSDPVAVIVSPENLASIEPGTSIVFEGASNDADDDLVIREWRLHQPGVQTSVLSTQSTFTQTFSPGSHHVSLYVQDARGASSEQHINFTVRSSLPELVQTSLVLSQTEFISDERVTLEVSVQLIDADGTTDDVRVDIVHNIQSWSFNLSDENGDGIWEGSLNFQPSGAGQPSFKVIATDGEGNSASVDVLYTPLKVVEADGSGFMSTGVLIASVGLVILVALLITLQRRRQAAVEMKMIDSWGVFGDGLTDKEESENPPEEDQVLDWDNV</sequence>
<dbReference type="InterPro" id="IPR011050">
    <property type="entry name" value="Pectin_lyase_fold/virulence"/>
</dbReference>
<evidence type="ECO:0000313" key="4">
    <source>
        <dbReference type="EMBL" id="ADD93285.1"/>
    </source>
</evidence>
<protein>
    <recommendedName>
        <fullName evidence="3">Right handed beta helix domain-containing protein</fullName>
    </recommendedName>
</protein>
<accession>D6PC34</accession>
<dbReference type="Gene3D" id="2.60.40.10">
    <property type="entry name" value="Immunoglobulins"/>
    <property type="match status" value="2"/>
</dbReference>
<feature type="compositionally biased region" description="Acidic residues" evidence="1">
    <location>
        <begin position="1534"/>
        <end position="1551"/>
    </location>
</feature>
<evidence type="ECO:0000256" key="1">
    <source>
        <dbReference type="SAM" id="MobiDB-lite"/>
    </source>
</evidence>
<feature type="region of interest" description="Disordered" evidence="1">
    <location>
        <begin position="1530"/>
        <end position="1551"/>
    </location>
</feature>
<evidence type="ECO:0000259" key="3">
    <source>
        <dbReference type="Pfam" id="PF13229"/>
    </source>
</evidence>
<keyword evidence="2" id="KW-1133">Transmembrane helix</keyword>
<dbReference type="SMART" id="SM00710">
    <property type="entry name" value="PbH1"/>
    <property type="match status" value="9"/>
</dbReference>
<proteinExistence type="predicted"/>
<dbReference type="EMBL" id="GU942975">
    <property type="protein sequence ID" value="ADD93285.1"/>
    <property type="molecule type" value="Genomic_DNA"/>
</dbReference>
<reference evidence="4" key="1">
    <citation type="journal article" date="2010" name="ISME J.">
        <title>Metagenome of the Mediterranean deep chlorophyll maximum studied by direct and fosmid library 454 pyrosequencing.</title>
        <authorList>
            <person name="Ghai R."/>
            <person name="Martin-Cuadrado A.B."/>
            <person name="Molto A.G."/>
            <person name="Heredia I.G."/>
            <person name="Cabrera R."/>
            <person name="Martin J."/>
            <person name="Verdu M."/>
            <person name="Deschamps P."/>
            <person name="Moreira D."/>
            <person name="Lopez-Garcia P."/>
            <person name="Mira A."/>
            <person name="Rodriguez-Valera F."/>
        </authorList>
    </citation>
    <scope>NUCLEOTIDE SEQUENCE</scope>
</reference>
<name>D6PC34_9ARCH</name>
<dbReference type="InterPro" id="IPR013783">
    <property type="entry name" value="Ig-like_fold"/>
</dbReference>
<feature type="domain" description="Right handed beta helix" evidence="3">
    <location>
        <begin position="57"/>
        <end position="205"/>
    </location>
</feature>
<evidence type="ECO:0000256" key="2">
    <source>
        <dbReference type="SAM" id="Phobius"/>
    </source>
</evidence>
<dbReference type="InterPro" id="IPR039448">
    <property type="entry name" value="Beta_helix"/>
</dbReference>
<dbReference type="Pfam" id="PF13229">
    <property type="entry name" value="Beta_helix"/>
    <property type="match status" value="1"/>
</dbReference>
<dbReference type="SUPFAM" id="SSF51126">
    <property type="entry name" value="Pectin lyase-like"/>
    <property type="match status" value="1"/>
</dbReference>
<dbReference type="InterPro" id="IPR006626">
    <property type="entry name" value="PbH1"/>
</dbReference>
<keyword evidence="2" id="KW-0472">Membrane</keyword>
<keyword evidence="2" id="KW-0812">Transmembrane</keyword>
<feature type="transmembrane region" description="Helical" evidence="2">
    <location>
        <begin position="1485"/>
        <end position="1507"/>
    </location>
</feature>
<dbReference type="Gene3D" id="2.160.20.10">
    <property type="entry name" value="Single-stranded right-handed beta-helix, Pectin lyase-like"/>
    <property type="match status" value="1"/>
</dbReference>
<organism evidence="4">
    <name type="scientific">uncultured archaeon MedDCM-OCT-S09-C13</name>
    <dbReference type="NCBI Taxonomy" id="743101"/>
    <lineage>
        <taxon>Archaea</taxon>
        <taxon>environmental samples</taxon>
    </lineage>
</organism>
<dbReference type="InterPro" id="IPR012334">
    <property type="entry name" value="Pectin_lyas_fold"/>
</dbReference>